<dbReference type="AlphaFoldDB" id="A0A1H4L031"/>
<evidence type="ECO:0000313" key="3">
    <source>
        <dbReference type="Proteomes" id="UP000198742"/>
    </source>
</evidence>
<accession>A0A1H4L031</accession>
<dbReference type="Proteomes" id="UP000198742">
    <property type="component" value="Unassembled WGS sequence"/>
</dbReference>
<name>A0A1H4L031_9ACTN</name>
<feature type="transmembrane region" description="Helical" evidence="1">
    <location>
        <begin position="40"/>
        <end position="59"/>
    </location>
</feature>
<protein>
    <submittedName>
        <fullName evidence="2">Uncharacterized protein</fullName>
    </submittedName>
</protein>
<reference evidence="3" key="1">
    <citation type="submission" date="2016-10" db="EMBL/GenBank/DDBJ databases">
        <authorList>
            <person name="Varghese N."/>
            <person name="Submissions S."/>
        </authorList>
    </citation>
    <scope>NUCLEOTIDE SEQUENCE [LARGE SCALE GENOMIC DNA]</scope>
    <source>
        <strain evidence="3">DSM 22017</strain>
    </source>
</reference>
<proteinExistence type="predicted"/>
<evidence type="ECO:0000256" key="1">
    <source>
        <dbReference type="SAM" id="Phobius"/>
    </source>
</evidence>
<dbReference type="RefSeq" id="WP_139306460.1">
    <property type="nucleotide sequence ID" value="NZ_FNRT01000002.1"/>
</dbReference>
<keyword evidence="1" id="KW-0472">Membrane</keyword>
<organism evidence="2 3">
    <name type="scientific">Nocardioides exalbidus</name>
    <dbReference type="NCBI Taxonomy" id="402596"/>
    <lineage>
        <taxon>Bacteria</taxon>
        <taxon>Bacillati</taxon>
        <taxon>Actinomycetota</taxon>
        <taxon>Actinomycetes</taxon>
        <taxon>Propionibacteriales</taxon>
        <taxon>Nocardioidaceae</taxon>
        <taxon>Nocardioides</taxon>
    </lineage>
</organism>
<evidence type="ECO:0000313" key="2">
    <source>
        <dbReference type="EMBL" id="SEB64124.1"/>
    </source>
</evidence>
<keyword evidence="1" id="KW-0812">Transmembrane</keyword>
<sequence>MPHEAHRAPRRPGDIRPLRDAWAFSTRSRVTWREAMEGSAVMSIGLVAAGLGAGAVLLVRRARARRDDARARMDD</sequence>
<dbReference type="EMBL" id="FNRT01000002">
    <property type="protein sequence ID" value="SEB64124.1"/>
    <property type="molecule type" value="Genomic_DNA"/>
</dbReference>
<gene>
    <name evidence="2" type="ORF">SAMN04489844_0743</name>
</gene>
<dbReference type="STRING" id="402596.SAMN04489844_0743"/>
<keyword evidence="3" id="KW-1185">Reference proteome</keyword>
<keyword evidence="1" id="KW-1133">Transmembrane helix</keyword>